<geneLocation type="plasmid" evidence="1">
    <name>pJE1</name>
</geneLocation>
<dbReference type="NCBIfam" id="NF041278">
    <property type="entry name" value="CmcJ_NvfI_EfuI"/>
    <property type="match status" value="1"/>
</dbReference>
<dbReference type="PANTHER" id="PTHR34598:SF3">
    <property type="entry name" value="OXIDOREDUCTASE AN1597"/>
    <property type="match status" value="1"/>
</dbReference>
<name>A0A0D5A057_9SPHN</name>
<dbReference type="GO" id="GO:0016491">
    <property type="term" value="F:oxidoreductase activity"/>
    <property type="evidence" value="ECO:0007669"/>
    <property type="project" value="InterPro"/>
</dbReference>
<proteinExistence type="predicted"/>
<accession>A0A0D5A057</accession>
<dbReference type="PANTHER" id="PTHR34598">
    <property type="entry name" value="BLL6449 PROTEIN"/>
    <property type="match status" value="1"/>
</dbReference>
<reference evidence="1" key="1">
    <citation type="submission" date="2014-06" db="EMBL/GenBank/DDBJ databases">
        <title>Molecular and ecological studies on carbamate pesticide degrading bacteria isolated from agricultural soils.</title>
        <authorList>
            <person name="Kim D.-U."/>
            <person name="Ka J.-O."/>
        </authorList>
    </citation>
    <scope>NUCLEOTIDE SEQUENCE</scope>
    <source>
        <strain evidence="1">JE1</strain>
        <plasmid evidence="1">pJE1</plasmid>
    </source>
</reference>
<evidence type="ECO:0000313" key="1">
    <source>
        <dbReference type="EMBL" id="AJW29546.1"/>
    </source>
</evidence>
<sequence length="284" mass="32090">MAGSVRAAAGDGVELPFVTASVNYSQDIPRAYSSVANPETNVRPLEAHEVLIHDARPIRDRLDLDVEGFNLFDHHSSVSHLRDAAALQATYHDEVGALVKEISGADIVLPYRAYCQVRLSQRAPGEKGNDTTRPAGFIHADVTLKTFLNWSRWVQDEEKVEIPSWSRCVLYNTWRAVSKPPQDFPLALTDGMSVKPGKYVVMDNDVGLDDPDRAIETRLGIYDPDDRWYYFSNMHADELLIFKGYDSKFEDAQTVMHTGFNNTKKHPDATPRESIEARFFAFWL</sequence>
<dbReference type="EMBL" id="KM017071">
    <property type="protein sequence ID" value="AJW29546.1"/>
    <property type="molecule type" value="Genomic_DNA"/>
</dbReference>
<keyword evidence="1" id="KW-0614">Plasmid</keyword>
<gene>
    <name evidence="1" type="ORF">pJE1_124</name>
</gene>
<dbReference type="RefSeq" id="WP_087573212.1">
    <property type="nucleotide sequence ID" value="NZ_KM017071.1"/>
</dbReference>
<dbReference type="AlphaFoldDB" id="A0A0D5A057"/>
<dbReference type="InterPro" id="IPR044053">
    <property type="entry name" value="AsaB-like"/>
</dbReference>
<organism evidence="1">
    <name type="scientific">Sphingomonas sp. JE1</name>
    <dbReference type="NCBI Taxonomy" id="1628059"/>
    <lineage>
        <taxon>Bacteria</taxon>
        <taxon>Pseudomonadati</taxon>
        <taxon>Pseudomonadota</taxon>
        <taxon>Alphaproteobacteria</taxon>
        <taxon>Sphingomonadales</taxon>
        <taxon>Sphingomonadaceae</taxon>
        <taxon>Sphingomonas</taxon>
    </lineage>
</organism>
<evidence type="ECO:0008006" key="2">
    <source>
        <dbReference type="Google" id="ProtNLM"/>
    </source>
</evidence>
<protein>
    <recommendedName>
        <fullName evidence="2">Methyltransferase</fullName>
    </recommendedName>
</protein>